<dbReference type="Gene3D" id="1.10.10.2840">
    <property type="entry name" value="PucR C-terminal helix-turn-helix domain"/>
    <property type="match status" value="1"/>
</dbReference>
<name>A0A2S8IYW8_RHOOP</name>
<gene>
    <name evidence="4" type="ORF">C5613_28975</name>
</gene>
<evidence type="ECO:0008006" key="6">
    <source>
        <dbReference type="Google" id="ProtNLM"/>
    </source>
</evidence>
<evidence type="ECO:0000256" key="1">
    <source>
        <dbReference type="ARBA" id="ARBA00006754"/>
    </source>
</evidence>
<accession>A0A2S8IYW8</accession>
<sequence>MPGDDEVSTYVHDVAVTLLPEIPALGVGTAEYIFERVPEFARQEVSEVALAACQANSAALVDALMRGITTDAMAPSEEVIRTTRDLARTISLDTLVSGYQIGIAYWCSRWTSAVETHCTAAGVSVALRVTDYGTTFLLSWLQMITNRLSVAYRDEAERLSREWSMARTEEARRILTSDAVDITTASRRLGYDLTRHHVALVVVRDASHQAPLEATAREIAGTISDSRPLTLLVDSDTLWCWIPTNTEARTTLVREGVICGHGRPGHGLDGFRLSHHQALEAVRVARLAGRGVPTITHFSDIELTALCSHEPVAMNQFVTSVLGELANHTPHDQLLRETLRTFYAENCNYRSTAVRLRLHHNTIRYRLAKAGEALGRGILDRRLETEIALHLEAQLGTYTNGADE</sequence>
<dbReference type="InterPro" id="IPR051448">
    <property type="entry name" value="CdaR-like_regulators"/>
</dbReference>
<proteinExistence type="inferred from homology"/>
<organism evidence="4 5">
    <name type="scientific">Rhodococcus opacus</name>
    <name type="common">Nocardia opaca</name>
    <dbReference type="NCBI Taxonomy" id="37919"/>
    <lineage>
        <taxon>Bacteria</taxon>
        <taxon>Bacillati</taxon>
        <taxon>Actinomycetota</taxon>
        <taxon>Actinomycetes</taxon>
        <taxon>Mycobacteriales</taxon>
        <taxon>Nocardiaceae</taxon>
        <taxon>Rhodococcus</taxon>
    </lineage>
</organism>
<evidence type="ECO:0000259" key="3">
    <source>
        <dbReference type="Pfam" id="PF17853"/>
    </source>
</evidence>
<protein>
    <recommendedName>
        <fullName evidence="6">PucR family transcriptional regulator</fullName>
    </recommendedName>
</protein>
<dbReference type="InterPro" id="IPR042070">
    <property type="entry name" value="PucR_C-HTH_sf"/>
</dbReference>
<evidence type="ECO:0000259" key="2">
    <source>
        <dbReference type="Pfam" id="PF13556"/>
    </source>
</evidence>
<feature type="domain" description="PucR C-terminal helix-turn-helix" evidence="2">
    <location>
        <begin position="335"/>
        <end position="390"/>
    </location>
</feature>
<dbReference type="RefSeq" id="WP_105419689.1">
    <property type="nucleotide sequence ID" value="NZ_PUIO01000042.1"/>
</dbReference>
<comment type="caution">
    <text evidence="4">The sequence shown here is derived from an EMBL/GenBank/DDBJ whole genome shotgun (WGS) entry which is preliminary data.</text>
</comment>
<dbReference type="Pfam" id="PF17853">
    <property type="entry name" value="GGDEF_2"/>
    <property type="match status" value="1"/>
</dbReference>
<evidence type="ECO:0000313" key="4">
    <source>
        <dbReference type="EMBL" id="PQP19994.1"/>
    </source>
</evidence>
<feature type="domain" description="CdaR GGDEF-like" evidence="3">
    <location>
        <begin position="177"/>
        <end position="284"/>
    </location>
</feature>
<dbReference type="InterPro" id="IPR025736">
    <property type="entry name" value="PucR_C-HTH_dom"/>
</dbReference>
<dbReference type="InterPro" id="IPR041522">
    <property type="entry name" value="CdaR_GGDEF"/>
</dbReference>
<dbReference type="PANTHER" id="PTHR33744">
    <property type="entry name" value="CARBOHYDRATE DIACID REGULATOR"/>
    <property type="match status" value="1"/>
</dbReference>
<evidence type="ECO:0000313" key="5">
    <source>
        <dbReference type="Proteomes" id="UP000239290"/>
    </source>
</evidence>
<dbReference type="EMBL" id="PUIO01000042">
    <property type="protein sequence ID" value="PQP19994.1"/>
    <property type="molecule type" value="Genomic_DNA"/>
</dbReference>
<dbReference type="AlphaFoldDB" id="A0A2S8IYW8"/>
<dbReference type="Proteomes" id="UP000239290">
    <property type="component" value="Unassembled WGS sequence"/>
</dbReference>
<dbReference type="PANTHER" id="PTHR33744:SF1">
    <property type="entry name" value="DNA-BINDING TRANSCRIPTIONAL ACTIVATOR ADER"/>
    <property type="match status" value="1"/>
</dbReference>
<reference evidence="5" key="1">
    <citation type="submission" date="2018-02" db="EMBL/GenBank/DDBJ databases">
        <title>Draft genome sequencing of Rhodococcus opacus KU647198.</title>
        <authorList>
            <person name="Zheng B.-X."/>
        </authorList>
    </citation>
    <scope>NUCLEOTIDE SEQUENCE [LARGE SCALE GENOMIC DNA]</scope>
    <source>
        <strain evidence="5">04-OD7</strain>
    </source>
</reference>
<dbReference type="Pfam" id="PF13556">
    <property type="entry name" value="HTH_30"/>
    <property type="match status" value="1"/>
</dbReference>
<comment type="similarity">
    <text evidence="1">Belongs to the CdaR family.</text>
</comment>